<evidence type="ECO:0000313" key="2">
    <source>
        <dbReference type="EMBL" id="AYB43225.1"/>
    </source>
</evidence>
<dbReference type="InterPro" id="IPR029063">
    <property type="entry name" value="SAM-dependent_MTases_sf"/>
</dbReference>
<dbReference type="InterPro" id="IPR025714">
    <property type="entry name" value="Methyltranfer_dom"/>
</dbReference>
<accession>A0A385TQ51</accession>
<dbReference type="GO" id="GO:0008168">
    <property type="term" value="F:methyltransferase activity"/>
    <property type="evidence" value="ECO:0007669"/>
    <property type="project" value="UniProtKB-KW"/>
</dbReference>
<dbReference type="PANTHER" id="PTHR43861">
    <property type="entry name" value="TRANS-ACONITATE 2-METHYLTRANSFERASE-RELATED"/>
    <property type="match status" value="1"/>
</dbReference>
<dbReference type="GO" id="GO:0032259">
    <property type="term" value="P:methylation"/>
    <property type="evidence" value="ECO:0007669"/>
    <property type="project" value="UniProtKB-KW"/>
</dbReference>
<organism evidence="2 3">
    <name type="scientific">Paenibacillus lautus</name>
    <name type="common">Bacillus lautus</name>
    <dbReference type="NCBI Taxonomy" id="1401"/>
    <lineage>
        <taxon>Bacteria</taxon>
        <taxon>Bacillati</taxon>
        <taxon>Bacillota</taxon>
        <taxon>Bacilli</taxon>
        <taxon>Bacillales</taxon>
        <taxon>Paenibacillaceae</taxon>
        <taxon>Paenibacillus</taxon>
    </lineage>
</organism>
<keyword evidence="2" id="KW-0489">Methyltransferase</keyword>
<sequence length="294" mass="33771">MSEYYWDSKIEYLRNTRWLYYNDDYLEFLVKNVWKMNTPINMVDYGCGYGYLGLKLLPLLPDGSTYTGIDKGEDLIKEAREIFDKLPYSVELMQGDIEEIQVHPQYDIALCHAFLLHMKNPRAILQKMIDSVRDGGRVICFEPHWIANAANFGFDDGLLHSEVVRLGVLQKLYEVDASRSGKDGNIGIKLPILLSQLGLRNVECRVSDKVNFLDRHMDAASKERLYPSLREEGIGQEPDEPSMTMEQLVERGLTAEEAQAQYAAELKLFQEFDSDSWLTYAPNMKISFGTVSRE</sequence>
<protein>
    <submittedName>
        <fullName evidence="2">Class I SAM-dependent methyltransferase</fullName>
    </submittedName>
</protein>
<evidence type="ECO:0000259" key="1">
    <source>
        <dbReference type="Pfam" id="PF13847"/>
    </source>
</evidence>
<dbReference type="AlphaFoldDB" id="A0A385TQ51"/>
<dbReference type="KEGG" id="plw:D5F53_07975"/>
<gene>
    <name evidence="2" type="ORF">D5F53_07975</name>
</gene>
<dbReference type="EMBL" id="CP032412">
    <property type="protein sequence ID" value="AYB43225.1"/>
    <property type="molecule type" value="Genomic_DNA"/>
</dbReference>
<name>A0A385TQ51_PAELA</name>
<dbReference type="Gene3D" id="1.10.150.350">
    <property type="match status" value="1"/>
</dbReference>
<keyword evidence="3" id="KW-1185">Reference proteome</keyword>
<dbReference type="Proteomes" id="UP000266552">
    <property type="component" value="Chromosome"/>
</dbReference>
<dbReference type="Gene3D" id="3.40.50.150">
    <property type="entry name" value="Vaccinia Virus protein VP39"/>
    <property type="match status" value="1"/>
</dbReference>
<dbReference type="Pfam" id="PF13847">
    <property type="entry name" value="Methyltransf_31"/>
    <property type="match status" value="1"/>
</dbReference>
<feature type="domain" description="Methyltransferase" evidence="1">
    <location>
        <begin position="41"/>
        <end position="142"/>
    </location>
</feature>
<dbReference type="CDD" id="cd02440">
    <property type="entry name" value="AdoMet_MTases"/>
    <property type="match status" value="1"/>
</dbReference>
<dbReference type="SUPFAM" id="SSF53335">
    <property type="entry name" value="S-adenosyl-L-methionine-dependent methyltransferases"/>
    <property type="match status" value="1"/>
</dbReference>
<reference evidence="2 3" key="1">
    <citation type="submission" date="2018-09" db="EMBL/GenBank/DDBJ databases">
        <title>Genome Sequence of Paenibacillus lautus Strain E7593-69, Azo Dye-Degrading Bacteria, Isolated from Commercial Tattoo Inks.</title>
        <authorList>
            <person name="Nho S.W."/>
            <person name="Kim S.-J."/>
            <person name="Kweon O."/>
            <person name="Cerniglia C.E."/>
        </authorList>
    </citation>
    <scope>NUCLEOTIDE SEQUENCE [LARGE SCALE GENOMIC DNA]</scope>
    <source>
        <strain evidence="2 3">E7593-69</strain>
    </source>
</reference>
<proteinExistence type="predicted"/>
<evidence type="ECO:0000313" key="3">
    <source>
        <dbReference type="Proteomes" id="UP000266552"/>
    </source>
</evidence>
<keyword evidence="2" id="KW-0808">Transferase</keyword>
<dbReference type="RefSeq" id="WP_119847247.1">
    <property type="nucleotide sequence ID" value="NZ_CP032412.1"/>
</dbReference>